<dbReference type="NCBIfam" id="TIGR01972">
    <property type="entry name" value="NDH_I_M"/>
    <property type="match status" value="1"/>
</dbReference>
<comment type="subcellular location">
    <subcellularLocation>
        <location evidence="1">Cell membrane</location>
        <topology evidence="1">Multi-pass membrane protein</topology>
    </subcellularLocation>
</comment>
<feature type="transmembrane region" description="Helical" evidence="7">
    <location>
        <begin position="247"/>
        <end position="266"/>
    </location>
</feature>
<keyword evidence="6 7" id="KW-0472">Membrane</keyword>
<evidence type="ECO:0000256" key="2">
    <source>
        <dbReference type="ARBA" id="ARBA00009025"/>
    </source>
</evidence>
<keyword evidence="5 7" id="KW-1133">Transmembrane helix</keyword>
<feature type="transmembrane region" description="Helical" evidence="7">
    <location>
        <begin position="373"/>
        <end position="392"/>
    </location>
</feature>
<evidence type="ECO:0000256" key="5">
    <source>
        <dbReference type="ARBA" id="ARBA00022989"/>
    </source>
</evidence>
<dbReference type="InterPro" id="IPR010227">
    <property type="entry name" value="NADH_Q_OxRdtase_chainM/4"/>
</dbReference>
<feature type="transmembrane region" description="Helical" evidence="7">
    <location>
        <begin position="6"/>
        <end position="26"/>
    </location>
</feature>
<keyword evidence="4 7" id="KW-0812">Transmembrane</keyword>
<dbReference type="PRINTS" id="PR01437">
    <property type="entry name" value="NUOXDRDTASE4"/>
</dbReference>
<feature type="transmembrane region" description="Helical" evidence="7">
    <location>
        <begin position="412"/>
        <end position="434"/>
    </location>
</feature>
<dbReference type="PANTHER" id="PTHR42703:SF1">
    <property type="entry name" value="NA(+)_H(+) ANTIPORTER SUBUNIT D1"/>
    <property type="match status" value="1"/>
</dbReference>
<gene>
    <name evidence="10" type="ORF">K9W45_12230</name>
</gene>
<comment type="similarity">
    <text evidence="2">Belongs to the complex I subunit 4 family.</text>
</comment>
<dbReference type="GO" id="GO:0008137">
    <property type="term" value="F:NADH dehydrogenase (ubiquinone) activity"/>
    <property type="evidence" value="ECO:0007669"/>
    <property type="project" value="InterPro"/>
</dbReference>
<dbReference type="InterPro" id="IPR001750">
    <property type="entry name" value="ND/Mrp_TM"/>
</dbReference>
<feature type="domain" description="NADH-Ubiquinone oxidoreductase (complex I) chain 5 N-terminal" evidence="9">
    <location>
        <begin position="71"/>
        <end position="113"/>
    </location>
</feature>
<feature type="transmembrane region" description="Helical" evidence="7">
    <location>
        <begin position="33"/>
        <end position="54"/>
    </location>
</feature>
<evidence type="ECO:0000259" key="9">
    <source>
        <dbReference type="Pfam" id="PF00662"/>
    </source>
</evidence>
<dbReference type="AlphaFoldDB" id="A0A9Y1FLI1"/>
<dbReference type="InterPro" id="IPR003918">
    <property type="entry name" value="NADH_UbQ_OxRdtase"/>
</dbReference>
<feature type="domain" description="NADH:quinone oxidoreductase/Mrp antiporter transmembrane" evidence="8">
    <location>
        <begin position="129"/>
        <end position="418"/>
    </location>
</feature>
<protein>
    <submittedName>
        <fullName evidence="10">NADH-quinone oxidoreductase subunit L</fullName>
    </submittedName>
</protein>
<dbReference type="Pfam" id="PF00361">
    <property type="entry name" value="Proton_antipo_M"/>
    <property type="match status" value="1"/>
</dbReference>
<dbReference type="PANTHER" id="PTHR42703">
    <property type="entry name" value="NADH DEHYDROGENASE"/>
    <property type="match status" value="1"/>
</dbReference>
<dbReference type="Pfam" id="PF00662">
    <property type="entry name" value="Proton_antipo_N"/>
    <property type="match status" value="1"/>
</dbReference>
<dbReference type="InterPro" id="IPR050586">
    <property type="entry name" value="CPA3_Na-H_Antiporter_D"/>
</dbReference>
<evidence type="ECO:0000256" key="3">
    <source>
        <dbReference type="ARBA" id="ARBA00022475"/>
    </source>
</evidence>
<accession>A0A9Y1FLI1</accession>
<evidence type="ECO:0000256" key="7">
    <source>
        <dbReference type="SAM" id="Phobius"/>
    </source>
</evidence>
<feature type="transmembrane region" description="Helical" evidence="7">
    <location>
        <begin position="304"/>
        <end position="326"/>
    </location>
</feature>
<proteinExistence type="inferred from homology"/>
<evidence type="ECO:0000313" key="10">
    <source>
        <dbReference type="EMBL" id="UJG40588.1"/>
    </source>
</evidence>
<feature type="transmembrane region" description="Helical" evidence="7">
    <location>
        <begin position="110"/>
        <end position="129"/>
    </location>
</feature>
<dbReference type="Proteomes" id="UP001201020">
    <property type="component" value="Chromosome"/>
</dbReference>
<organism evidence="10">
    <name type="scientific">Candidatus Heimdallarchaeum aukensis</name>
    <dbReference type="NCBI Taxonomy" id="2876573"/>
    <lineage>
        <taxon>Archaea</taxon>
        <taxon>Promethearchaeati</taxon>
        <taxon>Candidatus Heimdallarchaeota</taxon>
        <taxon>Candidatus Heimdallarchaeia (ex Rinke et al. 2021) (nom. nud.)</taxon>
        <taxon>Candidatus Heimdallarchaeales</taxon>
        <taxon>Candidatus Heimdallarchaeaceae</taxon>
        <taxon>Candidatus Heimdallarchaeum</taxon>
    </lineage>
</organism>
<feature type="transmembrane region" description="Helical" evidence="7">
    <location>
        <begin position="74"/>
        <end position="98"/>
    </location>
</feature>
<feature type="transmembrane region" description="Helical" evidence="7">
    <location>
        <begin position="332"/>
        <end position="353"/>
    </location>
</feature>
<feature type="transmembrane region" description="Helical" evidence="7">
    <location>
        <begin position="454"/>
        <end position="478"/>
    </location>
</feature>
<evidence type="ECO:0000259" key="8">
    <source>
        <dbReference type="Pfam" id="PF00361"/>
    </source>
</evidence>
<evidence type="ECO:0000256" key="6">
    <source>
        <dbReference type="ARBA" id="ARBA00023136"/>
    </source>
</evidence>
<feature type="transmembrane region" description="Helical" evidence="7">
    <location>
        <begin position="135"/>
        <end position="154"/>
    </location>
</feature>
<sequence length="485" mass="53280">MVVSTVLLLISIIAPLVIGFLLFIPFLQKYAGWITAGVSTVVLAFLITASVPIWNSSVTKVELQWAPAAGLLMGFLLDNLSALIALLIAVVSTLTAFYSIKYMEHEERKGLYFSLYNFFFAGMLGVVLSTNLLEFFFFWELMLIPSYLMIVYWGTKAKAAKVALKYFFYTQVGSIGIIVSFAIIAFYGNSLNIAEIATNLSISSLPNAILYLTFILLMIGLAVKLAIFPFQNWLPDAHGEAPTPISVLLSAVMIETAAYAIVRIAMQFYGEIFETSRIVFESVGVFTLLYGGFLALRQTDVKRLLAYSSVSQMGYVFIGLSTYNQFGVSGGLFHILAHGFGKGILFMTAGILIHEVKTRDITAMGGLGRKMPFTAIISFIAALNLAGTPPLSGFFSEWFIFSGAFYQATTEFVILGIFLLLGSILSAAYMLRFLWKVFLGPLPGELEKTKETKLLLWVPGAILALLAIFFGIFANVAIELFSTVI</sequence>
<feature type="transmembrane region" description="Helical" evidence="7">
    <location>
        <begin position="208"/>
        <end position="227"/>
    </location>
</feature>
<reference evidence="10" key="1">
    <citation type="journal article" date="2022" name="Nat. Microbiol.">
        <title>Unique mobile elements and scalable gene flow at the prokaryote-eukaryote boundary revealed by circularized Asgard archaea genomes.</title>
        <authorList>
            <person name="Wu F."/>
            <person name="Speth D.R."/>
            <person name="Philosof A."/>
            <person name="Cremiere A."/>
            <person name="Narayanan A."/>
            <person name="Barco R.A."/>
            <person name="Connon S.A."/>
            <person name="Amend J.P."/>
            <person name="Antoshechkin I.A."/>
            <person name="Orphan V.J."/>
        </authorList>
    </citation>
    <scope>NUCLEOTIDE SEQUENCE</scope>
    <source>
        <strain evidence="10">PM71</strain>
    </source>
</reference>
<dbReference type="InterPro" id="IPR001516">
    <property type="entry name" value="Proton_antipo_N"/>
</dbReference>
<feature type="transmembrane region" description="Helical" evidence="7">
    <location>
        <begin position="278"/>
        <end position="297"/>
    </location>
</feature>
<dbReference type="EMBL" id="CP084166">
    <property type="protein sequence ID" value="UJG40588.1"/>
    <property type="molecule type" value="Genomic_DNA"/>
</dbReference>
<evidence type="ECO:0000256" key="4">
    <source>
        <dbReference type="ARBA" id="ARBA00022692"/>
    </source>
</evidence>
<dbReference type="GO" id="GO:0042773">
    <property type="term" value="P:ATP synthesis coupled electron transport"/>
    <property type="evidence" value="ECO:0007669"/>
    <property type="project" value="InterPro"/>
</dbReference>
<feature type="transmembrane region" description="Helical" evidence="7">
    <location>
        <begin position="166"/>
        <end position="188"/>
    </location>
</feature>
<name>A0A9Y1FLI1_9ARCH</name>
<evidence type="ECO:0000256" key="1">
    <source>
        <dbReference type="ARBA" id="ARBA00004651"/>
    </source>
</evidence>
<keyword evidence="3" id="KW-1003">Cell membrane</keyword>
<dbReference type="GO" id="GO:0005886">
    <property type="term" value="C:plasma membrane"/>
    <property type="evidence" value="ECO:0007669"/>
    <property type="project" value="UniProtKB-SubCell"/>
</dbReference>